<evidence type="ECO:0000313" key="1">
    <source>
        <dbReference type="EMBL" id="GAG12989.1"/>
    </source>
</evidence>
<comment type="caution">
    <text evidence="1">The sequence shown here is derived from an EMBL/GenBank/DDBJ whole genome shotgun (WGS) entry which is preliminary data.</text>
</comment>
<organism evidence="1">
    <name type="scientific">marine sediment metagenome</name>
    <dbReference type="NCBI Taxonomy" id="412755"/>
    <lineage>
        <taxon>unclassified sequences</taxon>
        <taxon>metagenomes</taxon>
        <taxon>ecological metagenomes</taxon>
    </lineage>
</organism>
<protein>
    <submittedName>
        <fullName evidence="1">Uncharacterized protein</fullName>
    </submittedName>
</protein>
<dbReference type="EMBL" id="BARS01023605">
    <property type="protein sequence ID" value="GAG12989.1"/>
    <property type="molecule type" value="Genomic_DNA"/>
</dbReference>
<name>X0V4B3_9ZZZZ</name>
<reference evidence="1" key="1">
    <citation type="journal article" date="2014" name="Front. Microbiol.">
        <title>High frequency of phylogenetically diverse reductive dehalogenase-homologous genes in deep subseafloor sedimentary metagenomes.</title>
        <authorList>
            <person name="Kawai M."/>
            <person name="Futagami T."/>
            <person name="Toyoda A."/>
            <person name="Takaki Y."/>
            <person name="Nishi S."/>
            <person name="Hori S."/>
            <person name="Arai W."/>
            <person name="Tsubouchi T."/>
            <person name="Morono Y."/>
            <person name="Uchiyama I."/>
            <person name="Ito T."/>
            <person name="Fujiyama A."/>
            <person name="Inagaki F."/>
            <person name="Takami H."/>
        </authorList>
    </citation>
    <scope>NUCLEOTIDE SEQUENCE</scope>
    <source>
        <strain evidence="1">Expedition CK06-06</strain>
    </source>
</reference>
<dbReference type="AlphaFoldDB" id="X0V4B3"/>
<proteinExistence type="predicted"/>
<accession>X0V4B3</accession>
<sequence>MGKIIVCPFCTDGTKIELKNEIYEHLVIVEDTRKHIHVHGPMSDQDQIKRYIKFMAKEAGIELRDSGK</sequence>
<gene>
    <name evidence="1" type="ORF">S01H1_37569</name>
</gene>